<proteinExistence type="inferred from homology"/>
<feature type="transmembrane region" description="Helical" evidence="6">
    <location>
        <begin position="101"/>
        <end position="123"/>
    </location>
</feature>
<feature type="transmembrane region" description="Helical" evidence="6">
    <location>
        <begin position="46"/>
        <end position="67"/>
    </location>
</feature>
<dbReference type="EMBL" id="PCRP01000012">
    <property type="protein sequence ID" value="PIP23902.1"/>
    <property type="molecule type" value="Genomic_DNA"/>
</dbReference>
<feature type="transmembrane region" description="Helical" evidence="6">
    <location>
        <begin position="7"/>
        <end position="26"/>
    </location>
</feature>
<sequence length="179" mass="20728">MKNIAKLAISVLICELAAVIGSIFTVPAIKGWYLHLDKPSFNPPNWIFGPVWTILYLLMGISLYLVWSRNFASEVPANMEKQKTWNPISARLWFGSWREENAALIFTLQLVLNILWSVIFFGLKLPGLAFFEILMLWFAILYTIINFYRISKTAAYLLIPYIIWVSFATILNYAIWIIN</sequence>
<evidence type="ECO:0000313" key="8">
    <source>
        <dbReference type="Proteomes" id="UP000230273"/>
    </source>
</evidence>
<evidence type="ECO:0000256" key="2">
    <source>
        <dbReference type="ARBA" id="ARBA00007524"/>
    </source>
</evidence>
<dbReference type="PANTHER" id="PTHR10057:SF0">
    <property type="entry name" value="TRANSLOCATOR PROTEIN"/>
    <property type="match status" value="1"/>
</dbReference>
<dbReference type="GO" id="GO:0033013">
    <property type="term" value="P:tetrapyrrole metabolic process"/>
    <property type="evidence" value="ECO:0007669"/>
    <property type="project" value="UniProtKB-ARBA"/>
</dbReference>
<evidence type="ECO:0000256" key="6">
    <source>
        <dbReference type="SAM" id="Phobius"/>
    </source>
</evidence>
<dbReference type="InterPro" id="IPR038330">
    <property type="entry name" value="TspO/MBR-related_sf"/>
</dbReference>
<dbReference type="GO" id="GO:0016020">
    <property type="term" value="C:membrane"/>
    <property type="evidence" value="ECO:0007669"/>
    <property type="project" value="UniProtKB-SubCell"/>
</dbReference>
<reference evidence="7 8" key="1">
    <citation type="submission" date="2017-09" db="EMBL/GenBank/DDBJ databases">
        <title>Depth-based differentiation of microbial function through sediment-hosted aquifers and enrichment of novel symbionts in the deep terrestrial subsurface.</title>
        <authorList>
            <person name="Probst A.J."/>
            <person name="Ladd B."/>
            <person name="Jarett J.K."/>
            <person name="Geller-Mcgrath D.E."/>
            <person name="Sieber C.M."/>
            <person name="Emerson J.B."/>
            <person name="Anantharaman K."/>
            <person name="Thomas B.C."/>
            <person name="Malmstrom R."/>
            <person name="Stieglmeier M."/>
            <person name="Klingl A."/>
            <person name="Woyke T."/>
            <person name="Ryan C.M."/>
            <person name="Banfield J.F."/>
        </authorList>
    </citation>
    <scope>NUCLEOTIDE SEQUENCE [LARGE SCALE GENOMIC DNA]</scope>
    <source>
        <strain evidence="7">CG23_combo_of_CG06-09_8_20_14_all_38_19</strain>
    </source>
</reference>
<dbReference type="PANTHER" id="PTHR10057">
    <property type="entry name" value="PERIPHERAL-TYPE BENZODIAZEPINE RECEPTOR"/>
    <property type="match status" value="1"/>
</dbReference>
<gene>
    <name evidence="7" type="ORF">COX36_00775</name>
</gene>
<keyword evidence="4 6" id="KW-1133">Transmembrane helix</keyword>
<comment type="subcellular location">
    <subcellularLocation>
        <location evidence="1">Membrane</location>
        <topology evidence="1">Multi-pass membrane protein</topology>
    </subcellularLocation>
</comment>
<evidence type="ECO:0000313" key="7">
    <source>
        <dbReference type="EMBL" id="PIP23902.1"/>
    </source>
</evidence>
<name>A0A2G9YXG0_9BACT</name>
<evidence type="ECO:0000256" key="5">
    <source>
        <dbReference type="ARBA" id="ARBA00023136"/>
    </source>
</evidence>
<dbReference type="Proteomes" id="UP000230273">
    <property type="component" value="Unassembled WGS sequence"/>
</dbReference>
<dbReference type="Pfam" id="PF03073">
    <property type="entry name" value="TspO_MBR"/>
    <property type="match status" value="1"/>
</dbReference>
<evidence type="ECO:0000256" key="1">
    <source>
        <dbReference type="ARBA" id="ARBA00004141"/>
    </source>
</evidence>
<dbReference type="FunFam" id="1.20.1260.100:FF:000001">
    <property type="entry name" value="translocator protein 2"/>
    <property type="match status" value="1"/>
</dbReference>
<dbReference type="PIRSF" id="PIRSF005859">
    <property type="entry name" value="PBR"/>
    <property type="match status" value="1"/>
</dbReference>
<evidence type="ECO:0000256" key="4">
    <source>
        <dbReference type="ARBA" id="ARBA00022989"/>
    </source>
</evidence>
<comment type="caution">
    <text evidence="7">The sequence shown here is derived from an EMBL/GenBank/DDBJ whole genome shotgun (WGS) entry which is preliminary data.</text>
</comment>
<comment type="similarity">
    <text evidence="2">Belongs to the TspO/BZRP family.</text>
</comment>
<dbReference type="InterPro" id="IPR004307">
    <property type="entry name" value="TspO_MBR"/>
</dbReference>
<dbReference type="Gene3D" id="1.20.1260.100">
    <property type="entry name" value="TspO/MBR protein"/>
    <property type="match status" value="1"/>
</dbReference>
<organism evidence="7 8">
    <name type="scientific">Candidatus Nealsonbacteria bacterium CG23_combo_of_CG06-09_8_20_14_all_38_19</name>
    <dbReference type="NCBI Taxonomy" id="1974721"/>
    <lineage>
        <taxon>Bacteria</taxon>
        <taxon>Candidatus Nealsoniibacteriota</taxon>
    </lineage>
</organism>
<feature type="transmembrane region" description="Helical" evidence="6">
    <location>
        <begin position="155"/>
        <end position="178"/>
    </location>
</feature>
<keyword evidence="3 6" id="KW-0812">Transmembrane</keyword>
<protein>
    <submittedName>
        <fullName evidence="7">TspO protein</fullName>
    </submittedName>
</protein>
<accession>A0A2G9YXG0</accession>
<keyword evidence="5 6" id="KW-0472">Membrane</keyword>
<feature type="transmembrane region" description="Helical" evidence="6">
    <location>
        <begin position="129"/>
        <end position="148"/>
    </location>
</feature>
<evidence type="ECO:0000256" key="3">
    <source>
        <dbReference type="ARBA" id="ARBA00022692"/>
    </source>
</evidence>
<dbReference type="CDD" id="cd15904">
    <property type="entry name" value="TSPO_MBR"/>
    <property type="match status" value="1"/>
</dbReference>
<dbReference type="AlphaFoldDB" id="A0A2G9YXG0"/>